<organism evidence="2 3">
    <name type="scientific">Nocardiopsis metallicus</name>
    <dbReference type="NCBI Taxonomy" id="179819"/>
    <lineage>
        <taxon>Bacteria</taxon>
        <taxon>Bacillati</taxon>
        <taxon>Actinomycetota</taxon>
        <taxon>Actinomycetes</taxon>
        <taxon>Streptosporangiales</taxon>
        <taxon>Nocardiopsidaceae</taxon>
        <taxon>Nocardiopsis</taxon>
    </lineage>
</organism>
<keyword evidence="3" id="KW-1185">Reference proteome</keyword>
<dbReference type="RefSeq" id="WP_184368682.1">
    <property type="nucleotide sequence ID" value="NZ_BAAAKM010000063.1"/>
</dbReference>
<gene>
    <name evidence="2" type="ORF">HNR07_005888</name>
</gene>
<sequence length="589" mass="63821">MATADELLAHLPTDSAGNPTCSPAEAAPLLTTLVGSHARADDAVAQLLGQGHKTGRAAAYAIALAWVRTKPTPERYRACLAPVPVTESLPPCPQITNLLREPDPFPERAGAIAESAGAYAQLRRWISDLDVLTSRVEQELAEDALTTRVRILASMAAAQACLPTCDMIRAQAVQAVLEGDAGMIERHLHTALACVAGRAHPPGRGRSVESLYPVWEPLLLGEQRLVEPWDHDVLTVVEMLAPHLSAGADGHLTNQLGVLALLWWHAWVGKPRAQGKDRLAVLAQMVAHPDAPQRAREAVTAMETAFPEPWQRQRTVVVQTAVDQHLDHGGLAWAALAQWVGSAAQVQVPTHPVEPIQRRGPWWRAWQDAGQMCEQAQPRWGAGSWDGVGVCALLALARYTVAAQHPDAHNDELLARTVWLLRSHERFYAFVPAALRGLGHDVDQCDLADEVSSAWAWVHREWPPTLHGTDRHRYGGRGRSVAWGGSQCAAHVLLTPWAENIAAPVLARTIGAIPLGTRVQVVSGEHAERPGTVVAARVEDSSQNMEPLTPPAQYKVHLGKQRPLQGEGEVFDADQLAPTSPFPAKETSN</sequence>
<accession>A0A840WP18</accession>
<dbReference type="AlphaFoldDB" id="A0A840WP18"/>
<dbReference type="EMBL" id="JACHDO010000001">
    <property type="protein sequence ID" value="MBB5494751.1"/>
    <property type="molecule type" value="Genomic_DNA"/>
</dbReference>
<evidence type="ECO:0000313" key="2">
    <source>
        <dbReference type="EMBL" id="MBB5494751.1"/>
    </source>
</evidence>
<name>A0A840WP18_9ACTN</name>
<reference evidence="2 3" key="1">
    <citation type="submission" date="2020-08" db="EMBL/GenBank/DDBJ databases">
        <title>Sequencing the genomes of 1000 actinobacteria strains.</title>
        <authorList>
            <person name="Klenk H.-P."/>
        </authorList>
    </citation>
    <scope>NUCLEOTIDE SEQUENCE [LARGE SCALE GENOMIC DNA]</scope>
    <source>
        <strain evidence="2 3">DSM 44598</strain>
    </source>
</reference>
<comment type="caution">
    <text evidence="2">The sequence shown here is derived from an EMBL/GenBank/DDBJ whole genome shotgun (WGS) entry which is preliminary data.</text>
</comment>
<protein>
    <submittedName>
        <fullName evidence="2">Uncharacterized protein</fullName>
    </submittedName>
</protein>
<proteinExistence type="predicted"/>
<dbReference type="Proteomes" id="UP000579647">
    <property type="component" value="Unassembled WGS sequence"/>
</dbReference>
<feature type="region of interest" description="Disordered" evidence="1">
    <location>
        <begin position="540"/>
        <end position="589"/>
    </location>
</feature>
<evidence type="ECO:0000256" key="1">
    <source>
        <dbReference type="SAM" id="MobiDB-lite"/>
    </source>
</evidence>
<evidence type="ECO:0000313" key="3">
    <source>
        <dbReference type="Proteomes" id="UP000579647"/>
    </source>
</evidence>